<feature type="non-terminal residue" evidence="1">
    <location>
        <position position="113"/>
    </location>
</feature>
<evidence type="ECO:0000313" key="2">
    <source>
        <dbReference type="Proteomes" id="UP000678393"/>
    </source>
</evidence>
<dbReference type="SUPFAM" id="SSF46774">
    <property type="entry name" value="ARID-like"/>
    <property type="match status" value="1"/>
</dbReference>
<evidence type="ECO:0000313" key="1">
    <source>
        <dbReference type="EMBL" id="CAG5116410.1"/>
    </source>
</evidence>
<dbReference type="EMBL" id="CAJHNH020000251">
    <property type="protein sequence ID" value="CAG5116410.1"/>
    <property type="molecule type" value="Genomic_DNA"/>
</dbReference>
<sequence length="113" mass="12952">VSENRQWSCVYTEVANLCCRQGAVLCSKYYQRHLYPFELYICGCDYTPTDVEPDVRKSPVKEAGDSGVDSDGLQTCCDDDDEFDNPDIVRHLDELEQILRSMDQVGHRQGRIQ</sequence>
<organism evidence="1 2">
    <name type="scientific">Candidula unifasciata</name>
    <dbReference type="NCBI Taxonomy" id="100452"/>
    <lineage>
        <taxon>Eukaryota</taxon>
        <taxon>Metazoa</taxon>
        <taxon>Spiralia</taxon>
        <taxon>Lophotrochozoa</taxon>
        <taxon>Mollusca</taxon>
        <taxon>Gastropoda</taxon>
        <taxon>Heterobranchia</taxon>
        <taxon>Euthyneura</taxon>
        <taxon>Panpulmonata</taxon>
        <taxon>Eupulmonata</taxon>
        <taxon>Stylommatophora</taxon>
        <taxon>Helicina</taxon>
        <taxon>Helicoidea</taxon>
        <taxon>Geomitridae</taxon>
        <taxon>Candidula</taxon>
    </lineage>
</organism>
<reference evidence="1" key="1">
    <citation type="submission" date="2021-04" db="EMBL/GenBank/DDBJ databases">
        <authorList>
            <consortium name="Molecular Ecology Group"/>
        </authorList>
    </citation>
    <scope>NUCLEOTIDE SEQUENCE</scope>
</reference>
<name>A0A8S3YN47_9EUPU</name>
<protein>
    <submittedName>
        <fullName evidence="1">Uncharacterized protein</fullName>
    </submittedName>
</protein>
<accession>A0A8S3YN47</accession>
<gene>
    <name evidence="1" type="ORF">CUNI_LOCUS1968</name>
</gene>
<dbReference type="GO" id="GO:0003677">
    <property type="term" value="F:DNA binding"/>
    <property type="evidence" value="ECO:0007669"/>
    <property type="project" value="InterPro"/>
</dbReference>
<keyword evidence="2" id="KW-1185">Reference proteome</keyword>
<comment type="caution">
    <text evidence="1">The sequence shown here is derived from an EMBL/GenBank/DDBJ whole genome shotgun (WGS) entry which is preliminary data.</text>
</comment>
<dbReference type="OrthoDB" id="757982at2759"/>
<dbReference type="InterPro" id="IPR036431">
    <property type="entry name" value="ARID_dom_sf"/>
</dbReference>
<feature type="non-terminal residue" evidence="1">
    <location>
        <position position="1"/>
    </location>
</feature>
<dbReference type="Proteomes" id="UP000678393">
    <property type="component" value="Unassembled WGS sequence"/>
</dbReference>
<dbReference type="AlphaFoldDB" id="A0A8S3YN47"/>
<proteinExistence type="predicted"/>